<gene>
    <name evidence="1" type="ORF">D0466_13310</name>
</gene>
<evidence type="ECO:0000313" key="1">
    <source>
        <dbReference type="EMBL" id="RFU63024.1"/>
    </source>
</evidence>
<dbReference type="Pfam" id="PF10719">
    <property type="entry name" value="ComFB"/>
    <property type="match status" value="1"/>
</dbReference>
<dbReference type="OrthoDB" id="5616024at2"/>
<sequence length="86" mass="10147">MEEIVYTIVNFLMSGTEYQTFCKCAKCRRDIIALSLNKLPSHYVTTDEGRNRIYEQLNTPENRQWINKRIISAIHVIGKYPQHDTK</sequence>
<dbReference type="InterPro" id="IPR019657">
    <property type="entry name" value="ComFB"/>
</dbReference>
<comment type="caution">
    <text evidence="1">The sequence shown here is derived from an EMBL/GenBank/DDBJ whole genome shotgun (WGS) entry which is preliminary data.</text>
</comment>
<organism evidence="1 2">
    <name type="scientific">Peribacillus glennii</name>
    <dbReference type="NCBI Taxonomy" id="2303991"/>
    <lineage>
        <taxon>Bacteria</taxon>
        <taxon>Bacillati</taxon>
        <taxon>Bacillota</taxon>
        <taxon>Bacilli</taxon>
        <taxon>Bacillales</taxon>
        <taxon>Bacillaceae</taxon>
        <taxon>Peribacillus</taxon>
    </lineage>
</organism>
<protein>
    <submittedName>
        <fullName evidence="1">Competence protein ComFB</fullName>
    </submittedName>
</protein>
<dbReference type="EMBL" id="QVTD01000008">
    <property type="protein sequence ID" value="RFU63024.1"/>
    <property type="molecule type" value="Genomic_DNA"/>
</dbReference>
<dbReference type="AlphaFoldDB" id="A0A372LD61"/>
<proteinExistence type="predicted"/>
<name>A0A372LD61_9BACI</name>
<dbReference type="Proteomes" id="UP000262939">
    <property type="component" value="Unassembled WGS sequence"/>
</dbReference>
<reference evidence="1 2" key="1">
    <citation type="submission" date="2018-08" db="EMBL/GenBank/DDBJ databases">
        <title>Bacillus chawlae sp. nov., Bacillus glennii sp. nov., and Bacillus saganii sp. nov. Isolated from the Vehicle Assembly Building at Kennedy Space Center where the Viking Spacecraft were Assembled.</title>
        <authorList>
            <person name="Seuylemezian A."/>
            <person name="Vaishampayan P."/>
        </authorList>
    </citation>
    <scope>NUCLEOTIDE SEQUENCE [LARGE SCALE GENOMIC DNA]</scope>
    <source>
        <strain evidence="1 2">V44-8</strain>
    </source>
</reference>
<keyword evidence="2" id="KW-1185">Reference proteome</keyword>
<accession>A0A372LD61</accession>
<evidence type="ECO:0000313" key="2">
    <source>
        <dbReference type="Proteomes" id="UP000262939"/>
    </source>
</evidence>